<comment type="caution">
    <text evidence="5">The sequence shown here is derived from an EMBL/GenBank/DDBJ whole genome shotgun (WGS) entry which is preliminary data.</text>
</comment>
<feature type="domain" description="HTH luxR-type" evidence="4">
    <location>
        <begin position="147"/>
        <end position="212"/>
    </location>
</feature>
<evidence type="ECO:0000259" key="4">
    <source>
        <dbReference type="PROSITE" id="PS50043"/>
    </source>
</evidence>
<dbReference type="PROSITE" id="PS00622">
    <property type="entry name" value="HTH_LUXR_1"/>
    <property type="match status" value="1"/>
</dbReference>
<dbReference type="PRINTS" id="PR00038">
    <property type="entry name" value="HTHLUXR"/>
</dbReference>
<sequence length="223" mass="24170">MLSIGLVTNDNKHLSYLLGLALDRFQIEIALCGSSVLDAVSRPESGKVDIWLARLTERTPEVWRTLAPGRDDPSQPSRPVPLAVVCDGGETQVADALSHGVSAVILPDDSAFDTAAGVHAAASRELFISPRLLRRLDDRLTDALASRMPRTDTLTDREERVLALMADGMSNADIGRSLHISPATVSTHVGNILRKLEARNRTEAVTTGLEWSLIARPARRPVP</sequence>
<dbReference type="SUPFAM" id="SSF46894">
    <property type="entry name" value="C-terminal effector domain of the bipartite response regulators"/>
    <property type="match status" value="1"/>
</dbReference>
<dbReference type="PANTHER" id="PTHR44688">
    <property type="entry name" value="DNA-BINDING TRANSCRIPTIONAL ACTIVATOR DEVR_DOSR"/>
    <property type="match status" value="1"/>
</dbReference>
<dbReference type="InterPro" id="IPR000792">
    <property type="entry name" value="Tscrpt_reg_LuxR_C"/>
</dbReference>
<protein>
    <submittedName>
        <fullName evidence="5">Response regulator transcription factor</fullName>
    </submittedName>
</protein>
<organism evidence="5 6">
    <name type="scientific">Streptomyces albiaxialis</name>
    <dbReference type="NCBI Taxonomy" id="329523"/>
    <lineage>
        <taxon>Bacteria</taxon>
        <taxon>Bacillati</taxon>
        <taxon>Actinomycetota</taxon>
        <taxon>Actinomycetes</taxon>
        <taxon>Kitasatosporales</taxon>
        <taxon>Streptomycetaceae</taxon>
        <taxon>Streptomyces</taxon>
    </lineage>
</organism>
<dbReference type="InterPro" id="IPR016032">
    <property type="entry name" value="Sig_transdc_resp-reg_C-effctor"/>
</dbReference>
<keyword evidence="1" id="KW-0805">Transcription regulation</keyword>
<accession>A0ABP5I8X8</accession>
<gene>
    <name evidence="5" type="ORF">GCM10009801_65810</name>
</gene>
<reference evidence="6" key="1">
    <citation type="journal article" date="2019" name="Int. J. Syst. Evol. Microbiol.">
        <title>The Global Catalogue of Microorganisms (GCM) 10K type strain sequencing project: providing services to taxonomists for standard genome sequencing and annotation.</title>
        <authorList>
            <consortium name="The Broad Institute Genomics Platform"/>
            <consortium name="The Broad Institute Genome Sequencing Center for Infectious Disease"/>
            <person name="Wu L."/>
            <person name="Ma J."/>
        </authorList>
    </citation>
    <scope>NUCLEOTIDE SEQUENCE [LARGE SCALE GENOMIC DNA]</scope>
    <source>
        <strain evidence="6">JCM 15478</strain>
    </source>
</reference>
<dbReference type="Pfam" id="PF00196">
    <property type="entry name" value="GerE"/>
    <property type="match status" value="1"/>
</dbReference>
<keyword evidence="2" id="KW-0238">DNA-binding</keyword>
<dbReference type="SMART" id="SM00421">
    <property type="entry name" value="HTH_LUXR"/>
    <property type="match status" value="1"/>
</dbReference>
<dbReference type="Gene3D" id="3.40.50.2300">
    <property type="match status" value="1"/>
</dbReference>
<keyword evidence="3" id="KW-0804">Transcription</keyword>
<dbReference type="EMBL" id="BAAAPE010000016">
    <property type="protein sequence ID" value="GAA2096326.1"/>
    <property type="molecule type" value="Genomic_DNA"/>
</dbReference>
<keyword evidence="6" id="KW-1185">Reference proteome</keyword>
<evidence type="ECO:0000256" key="2">
    <source>
        <dbReference type="ARBA" id="ARBA00023125"/>
    </source>
</evidence>
<name>A0ABP5I8X8_9ACTN</name>
<proteinExistence type="predicted"/>
<dbReference type="PROSITE" id="PS50043">
    <property type="entry name" value="HTH_LUXR_2"/>
    <property type="match status" value="1"/>
</dbReference>
<dbReference type="CDD" id="cd06170">
    <property type="entry name" value="LuxR_C_like"/>
    <property type="match status" value="1"/>
</dbReference>
<dbReference type="Proteomes" id="UP001500016">
    <property type="component" value="Unassembled WGS sequence"/>
</dbReference>
<evidence type="ECO:0000313" key="5">
    <source>
        <dbReference type="EMBL" id="GAA2096326.1"/>
    </source>
</evidence>
<dbReference type="PANTHER" id="PTHR44688:SF25">
    <property type="entry name" value="HTH LUXR-TYPE DOMAIN-CONTAINING PROTEIN"/>
    <property type="match status" value="1"/>
</dbReference>
<evidence type="ECO:0000256" key="1">
    <source>
        <dbReference type="ARBA" id="ARBA00023015"/>
    </source>
</evidence>
<evidence type="ECO:0000313" key="6">
    <source>
        <dbReference type="Proteomes" id="UP001500016"/>
    </source>
</evidence>
<evidence type="ECO:0000256" key="3">
    <source>
        <dbReference type="ARBA" id="ARBA00023163"/>
    </source>
</evidence>